<sequence>MQYWVKIVFVDNQELIVKDAVRHTISDDMEVLEVDSPREVIIVPMKQIKYLACDATVFATKKPS</sequence>
<dbReference type="AlphaFoldDB" id="A0A0K2GF33"/>
<dbReference type="RefSeq" id="WP_053380556.1">
    <property type="nucleotide sequence ID" value="NZ_CP011801.1"/>
</dbReference>
<reference evidence="1 2" key="1">
    <citation type="journal article" date="2015" name="Proc. Natl. Acad. Sci. U.S.A.">
        <title>Expanded metabolic versatility of ubiquitous nitrite-oxidizing bacteria from the genus Nitrospira.</title>
        <authorList>
            <person name="Koch H."/>
            <person name="Lucker S."/>
            <person name="Albertsen M."/>
            <person name="Kitzinger K."/>
            <person name="Herbold C."/>
            <person name="Spieck E."/>
            <person name="Nielsen P.H."/>
            <person name="Wagner M."/>
            <person name="Daims H."/>
        </authorList>
    </citation>
    <scope>NUCLEOTIDE SEQUENCE [LARGE SCALE GENOMIC DNA]</scope>
    <source>
        <strain evidence="1 2">NSP M-1</strain>
    </source>
</reference>
<proteinExistence type="predicted"/>
<name>A0A0K2GF33_NITMO</name>
<dbReference type="PATRIC" id="fig|42253.5.peg.3124"/>
<protein>
    <submittedName>
        <fullName evidence="1">Uncharacterized protein</fullName>
    </submittedName>
</protein>
<dbReference type="OrthoDB" id="9799752at2"/>
<evidence type="ECO:0000313" key="1">
    <source>
        <dbReference type="EMBL" id="ALA59570.1"/>
    </source>
</evidence>
<evidence type="ECO:0000313" key="2">
    <source>
        <dbReference type="Proteomes" id="UP000069205"/>
    </source>
</evidence>
<accession>A0A0K2GF33</accession>
<dbReference type="EMBL" id="CP011801">
    <property type="protein sequence ID" value="ALA59570.1"/>
    <property type="molecule type" value="Genomic_DNA"/>
</dbReference>
<dbReference type="KEGG" id="nmv:NITMOv2_3171"/>
<gene>
    <name evidence="1" type="ORF">NITMOv2_3171</name>
</gene>
<keyword evidence="2" id="KW-1185">Reference proteome</keyword>
<dbReference type="Proteomes" id="UP000069205">
    <property type="component" value="Chromosome"/>
</dbReference>
<organism evidence="1 2">
    <name type="scientific">Nitrospira moscoviensis</name>
    <dbReference type="NCBI Taxonomy" id="42253"/>
    <lineage>
        <taxon>Bacteria</taxon>
        <taxon>Pseudomonadati</taxon>
        <taxon>Nitrospirota</taxon>
        <taxon>Nitrospiria</taxon>
        <taxon>Nitrospirales</taxon>
        <taxon>Nitrospiraceae</taxon>
        <taxon>Nitrospira</taxon>
    </lineage>
</organism>